<evidence type="ECO:0000256" key="4">
    <source>
        <dbReference type="ARBA" id="ARBA00023014"/>
    </source>
</evidence>
<evidence type="ECO:0000256" key="1">
    <source>
        <dbReference type="ARBA" id="ARBA00022691"/>
    </source>
</evidence>
<dbReference type="CDD" id="cd01335">
    <property type="entry name" value="Radical_SAM"/>
    <property type="match status" value="1"/>
</dbReference>
<dbReference type="InterPro" id="IPR023874">
    <property type="entry name" value="DNA_rSAM_put"/>
</dbReference>
<dbReference type="RefSeq" id="WP_231656717.1">
    <property type="nucleotide sequence ID" value="NZ_CP013011.1"/>
</dbReference>
<dbReference type="STRING" id="1273541.Pyrde_1543"/>
<accession>A0A0P0N3S8</accession>
<protein>
    <recommendedName>
        <fullName evidence="5">Radical SAM core domain-containing protein</fullName>
    </recommendedName>
</protein>
<sequence>MAWSWKWRSPSILLEGAERFERVEIPVYRSTGGPLFKTLLSSGCRMDCRYCPFASGTRTPREMWHRSKLVRVFLEAYRRGLVRGLFLSSGFYGDPERVSLDLVEVAEELRRRGYKGYIHLRLMPGTPSWVIREALRVANRVGLNLEAPGPSFFAEIAPSKGGWNLDLLSRLLYAASVTRYPSHVDTQFVLGASGESDLDVLKLVEYLVGSGVGRIHFSPYTPVPGTALARVRRRPTPLWRSRQLYEAETLIRDYGFRLRDLEPLLDDEGNIPPSLVSLKRRLAQAHPEWFPVDPETASLWELLRVPGIGPRRARRIIAARARGELSLHVLRRLLGSGWRIAQRYLDLSSLGTGTLDSYT</sequence>
<gene>
    <name evidence="6" type="ORF">Pyrde_1543</name>
</gene>
<dbReference type="EMBL" id="CP013011">
    <property type="protein sequence ID" value="ALL01586.1"/>
    <property type="molecule type" value="Genomic_DNA"/>
</dbReference>
<dbReference type="Gene3D" id="1.10.150.320">
    <property type="entry name" value="Photosystem II 12 kDa extrinsic protein"/>
    <property type="match status" value="1"/>
</dbReference>
<evidence type="ECO:0000313" key="6">
    <source>
        <dbReference type="EMBL" id="ALL01586.1"/>
    </source>
</evidence>
<evidence type="ECO:0000259" key="5">
    <source>
        <dbReference type="PROSITE" id="PS51918"/>
    </source>
</evidence>
<evidence type="ECO:0000313" key="7">
    <source>
        <dbReference type="Proteomes" id="UP000058613"/>
    </source>
</evidence>
<dbReference type="SFLD" id="SFLDG01102">
    <property type="entry name" value="Uncharacterised_Radical_SAM_Su"/>
    <property type="match status" value="1"/>
</dbReference>
<dbReference type="KEGG" id="pdl:Pyrde_1543"/>
<dbReference type="InterPro" id="IPR058240">
    <property type="entry name" value="rSAM_sf"/>
</dbReference>
<dbReference type="InterPro" id="IPR007197">
    <property type="entry name" value="rSAM"/>
</dbReference>
<dbReference type="Proteomes" id="UP000058613">
    <property type="component" value="Chromosome"/>
</dbReference>
<dbReference type="SMART" id="SM00729">
    <property type="entry name" value="Elp3"/>
    <property type="match status" value="1"/>
</dbReference>
<keyword evidence="1" id="KW-0949">S-adenosyl-L-methionine</keyword>
<organism evidence="6 7">
    <name type="scientific">Pyrodictium delaneyi</name>
    <dbReference type="NCBI Taxonomy" id="1273541"/>
    <lineage>
        <taxon>Archaea</taxon>
        <taxon>Thermoproteota</taxon>
        <taxon>Thermoprotei</taxon>
        <taxon>Desulfurococcales</taxon>
        <taxon>Pyrodictiaceae</taxon>
        <taxon>Pyrodictium</taxon>
    </lineage>
</organism>
<dbReference type="SUPFAM" id="SSF47781">
    <property type="entry name" value="RuvA domain 2-like"/>
    <property type="match status" value="1"/>
</dbReference>
<reference evidence="6 7" key="1">
    <citation type="submission" date="2015-10" db="EMBL/GenBank/DDBJ databases">
        <title>Complete genome sequence of hyperthermophilic archaeon Pyrodictium delaneyi Su06.</title>
        <authorList>
            <person name="Jung J.-H."/>
            <person name="Lin J."/>
            <person name="Holden J.F."/>
            <person name="Park C.-S."/>
        </authorList>
    </citation>
    <scope>NUCLEOTIDE SEQUENCE [LARGE SCALE GENOMIC DNA]</scope>
    <source>
        <strain evidence="6 7">Su06</strain>
    </source>
</reference>
<dbReference type="SUPFAM" id="SSF102114">
    <property type="entry name" value="Radical SAM enzymes"/>
    <property type="match status" value="1"/>
</dbReference>
<dbReference type="GO" id="GO:0051536">
    <property type="term" value="F:iron-sulfur cluster binding"/>
    <property type="evidence" value="ECO:0007669"/>
    <property type="project" value="UniProtKB-KW"/>
</dbReference>
<dbReference type="GO" id="GO:0046872">
    <property type="term" value="F:metal ion binding"/>
    <property type="evidence" value="ECO:0007669"/>
    <property type="project" value="UniProtKB-KW"/>
</dbReference>
<dbReference type="PROSITE" id="PS51918">
    <property type="entry name" value="RADICAL_SAM"/>
    <property type="match status" value="1"/>
</dbReference>
<dbReference type="AlphaFoldDB" id="A0A0P0N3S8"/>
<evidence type="ECO:0000256" key="3">
    <source>
        <dbReference type="ARBA" id="ARBA00023004"/>
    </source>
</evidence>
<dbReference type="InterPro" id="IPR013785">
    <property type="entry name" value="Aldolase_TIM"/>
</dbReference>
<evidence type="ECO:0000256" key="2">
    <source>
        <dbReference type="ARBA" id="ARBA00022723"/>
    </source>
</evidence>
<dbReference type="InterPro" id="IPR006638">
    <property type="entry name" value="Elp3/MiaA/NifB-like_rSAM"/>
</dbReference>
<dbReference type="GO" id="GO:0003824">
    <property type="term" value="F:catalytic activity"/>
    <property type="evidence" value="ECO:0007669"/>
    <property type="project" value="InterPro"/>
</dbReference>
<dbReference type="Gene3D" id="3.20.20.70">
    <property type="entry name" value="Aldolase class I"/>
    <property type="match status" value="1"/>
</dbReference>
<proteinExistence type="predicted"/>
<keyword evidence="3" id="KW-0408">Iron</keyword>
<name>A0A0P0N3S8_9CREN</name>
<dbReference type="GeneID" id="26099883"/>
<keyword evidence="2" id="KW-0479">Metal-binding</keyword>
<dbReference type="SFLD" id="SFLDS00029">
    <property type="entry name" value="Radical_SAM"/>
    <property type="match status" value="1"/>
</dbReference>
<feature type="domain" description="Radical SAM core" evidence="5">
    <location>
        <begin position="30"/>
        <end position="257"/>
    </location>
</feature>
<keyword evidence="4" id="KW-0411">Iron-sulfur</keyword>
<dbReference type="InterPro" id="IPR010994">
    <property type="entry name" value="RuvA_2-like"/>
</dbReference>